<dbReference type="EMBL" id="CYXT01000002">
    <property type="protein sequence ID" value="CUM76077.1"/>
    <property type="molecule type" value="Genomic_DNA"/>
</dbReference>
<dbReference type="RefSeq" id="WP_055257731.1">
    <property type="nucleotide sequence ID" value="NZ_CYXT01000002.1"/>
</dbReference>
<evidence type="ECO:0000313" key="2">
    <source>
        <dbReference type="EMBL" id="CUM76077.1"/>
    </source>
</evidence>
<organism evidence="2 3">
    <name type="scientific">Anaerostipes hadrus</name>
    <dbReference type="NCBI Taxonomy" id="649756"/>
    <lineage>
        <taxon>Bacteria</taxon>
        <taxon>Bacillati</taxon>
        <taxon>Bacillota</taxon>
        <taxon>Clostridia</taxon>
        <taxon>Lachnospirales</taxon>
        <taxon>Lachnospiraceae</taxon>
        <taxon>Anaerostipes</taxon>
    </lineage>
</organism>
<proteinExistence type="predicted"/>
<accession>A0A173RE58</accession>
<dbReference type="AlphaFoldDB" id="A0A173RE58"/>
<sequence length="475" mass="53883">MLEQKIVTGGEIALYDEIGRIGQNRWGGSFYEEFLPELRGQRGVKVYTEMESNDDVIGAIIFALDTLLRQAQFSVEPQGDDQKDIEAAEFVESCMNDMQSTWTDTVSEILSFLTYGWSYHEIVYKRRSGRTGNPKTNSKYDDGLIGWRKLPIRSQDSLYQWEYDDEDNLIGMTQMPPPNFGLYTIPLEKAIHFRTRSRKGNPEGRSILRNAYRSWYFKKGIQEFEGIGIERDLAGIPMITPPEGIDLYNPDDPEGSRMLTWAYSLVKNVRQDKSAGIVLPPGFKFELVSTGGSRQIDTNEIIKRYDSRIAMTTLADFILLGHEHTGSFALSDDKTELFAVAIGSYLDIICETFNNQAIPRLIDLNGEHFKGITDYPKMVHGDIEKIDMNKLAQYIQTMVGTGVLIPDDELETYVREAANLPPKVANDERFIDPDREDQQTNDLGSQGNNVHPENNQDVAEDDGKVQEAKKRLGRS</sequence>
<feature type="compositionally biased region" description="Basic and acidic residues" evidence="1">
    <location>
        <begin position="461"/>
        <end position="475"/>
    </location>
</feature>
<feature type="region of interest" description="Disordered" evidence="1">
    <location>
        <begin position="424"/>
        <end position="475"/>
    </location>
</feature>
<dbReference type="InterPro" id="IPR009279">
    <property type="entry name" value="Portal_Mu"/>
</dbReference>
<gene>
    <name evidence="2" type="ORF">ERS852425_00431</name>
</gene>
<dbReference type="Proteomes" id="UP000095598">
    <property type="component" value="Unassembled WGS sequence"/>
</dbReference>
<dbReference type="Pfam" id="PF06074">
    <property type="entry name" value="Portal_Mu"/>
    <property type="match status" value="1"/>
</dbReference>
<reference evidence="2 3" key="1">
    <citation type="submission" date="2015-09" db="EMBL/GenBank/DDBJ databases">
        <authorList>
            <consortium name="Pathogen Informatics"/>
        </authorList>
    </citation>
    <scope>NUCLEOTIDE SEQUENCE [LARGE SCALE GENOMIC DNA]</scope>
    <source>
        <strain evidence="2 3">2789STDY5608868</strain>
    </source>
</reference>
<evidence type="ECO:0000256" key="1">
    <source>
        <dbReference type="SAM" id="MobiDB-lite"/>
    </source>
</evidence>
<feature type="compositionally biased region" description="Polar residues" evidence="1">
    <location>
        <begin position="440"/>
        <end position="457"/>
    </location>
</feature>
<evidence type="ECO:0000313" key="3">
    <source>
        <dbReference type="Proteomes" id="UP000095598"/>
    </source>
</evidence>
<protein>
    <submittedName>
        <fullName evidence="2">Mu-like prophage protein gp29</fullName>
    </submittedName>
</protein>
<name>A0A173RE58_ANAHA</name>
<feature type="compositionally biased region" description="Basic and acidic residues" evidence="1">
    <location>
        <begin position="425"/>
        <end position="438"/>
    </location>
</feature>